<dbReference type="EMBL" id="SNRW01017101">
    <property type="protein sequence ID" value="KAA6368688.1"/>
    <property type="molecule type" value="Genomic_DNA"/>
</dbReference>
<accession>A0A5J4UDQ0</accession>
<gene>
    <name evidence="1" type="ORF">EZS28_035785</name>
</gene>
<comment type="caution">
    <text evidence="1">The sequence shown here is derived from an EMBL/GenBank/DDBJ whole genome shotgun (WGS) entry which is preliminary data.</text>
</comment>
<sequence>MPFVPKKTNTNSLVSTVANQKELYTSGLGDYFLKSPAAQTAGTQLLLAPNVKGAAPTLSEEALYMRRDRVNVLDSVNKSFVIQRNSGTNNYNEGLRINRSHEAWACLVIGGMKDSIDNIDTVGYGVLPVTQTTGYSTWAIGTNLSGDLYIGMTSGGYGGLEFKRDGNINYISPSGTKYNVLREVVILGNLDLGISTYDQSGQNYAPFYMGSNHSRALTLQIQGRQAILSGYLILGAYYTHIGIDACSTGTFSIPNKYLPKVSNKENVIISIALNRSGSTSQKVDAADGWFNCPSSDSGSTALNYRQSTDWAAGYHNEII</sequence>
<evidence type="ECO:0000313" key="2">
    <source>
        <dbReference type="Proteomes" id="UP000324800"/>
    </source>
</evidence>
<name>A0A5J4UDQ0_9EUKA</name>
<reference evidence="1 2" key="1">
    <citation type="submission" date="2019-03" db="EMBL/GenBank/DDBJ databases">
        <title>Single cell metagenomics reveals metabolic interactions within the superorganism composed of flagellate Streblomastix strix and complex community of Bacteroidetes bacteria on its surface.</title>
        <authorList>
            <person name="Treitli S.C."/>
            <person name="Kolisko M."/>
            <person name="Husnik F."/>
            <person name="Keeling P."/>
            <person name="Hampl V."/>
        </authorList>
    </citation>
    <scope>NUCLEOTIDE SEQUENCE [LARGE SCALE GENOMIC DNA]</scope>
    <source>
        <strain evidence="1">ST1C</strain>
    </source>
</reference>
<evidence type="ECO:0000313" key="1">
    <source>
        <dbReference type="EMBL" id="KAA6368688.1"/>
    </source>
</evidence>
<proteinExistence type="predicted"/>
<protein>
    <submittedName>
        <fullName evidence="1">Uncharacterized protein</fullName>
    </submittedName>
</protein>
<dbReference type="Proteomes" id="UP000324800">
    <property type="component" value="Unassembled WGS sequence"/>
</dbReference>
<dbReference type="AlphaFoldDB" id="A0A5J4UDQ0"/>
<organism evidence="1 2">
    <name type="scientific">Streblomastix strix</name>
    <dbReference type="NCBI Taxonomy" id="222440"/>
    <lineage>
        <taxon>Eukaryota</taxon>
        <taxon>Metamonada</taxon>
        <taxon>Preaxostyla</taxon>
        <taxon>Oxymonadida</taxon>
        <taxon>Streblomastigidae</taxon>
        <taxon>Streblomastix</taxon>
    </lineage>
</organism>